<feature type="coiled-coil region" evidence="1">
    <location>
        <begin position="39"/>
        <end position="97"/>
    </location>
</feature>
<gene>
    <name evidence="3" type="ORF">SAMN06309945_2723</name>
</gene>
<feature type="compositionally biased region" description="Pro residues" evidence="2">
    <location>
        <begin position="128"/>
        <end position="142"/>
    </location>
</feature>
<protein>
    <submittedName>
        <fullName evidence="3">Restriction system protein</fullName>
    </submittedName>
</protein>
<evidence type="ECO:0000313" key="3">
    <source>
        <dbReference type="EMBL" id="SKC68954.1"/>
    </source>
</evidence>
<keyword evidence="1" id="KW-0175">Coiled coil</keyword>
<dbReference type="EMBL" id="FUZP01000003">
    <property type="protein sequence ID" value="SKC68954.1"/>
    <property type="molecule type" value="Genomic_DNA"/>
</dbReference>
<name>A0A1T5KZ10_9MICO</name>
<sequence>MAQRRGFLAELQHQQRLSEARANAARRANAAAHAQALRAQAAANRAAAAASRASEAERKRMEREAQAAYVESRLAEVEELNDDLAHEYEEIDSLLSATLDVDDWVDLENLKQRVEHPPFPRRDLENPIPAPPRLQVPPPPLLRQPEAPSGLFGKRKKYEDALRKAQFEHQQEWHQWASYRDSVPARQAEAERQHRSAEQRRIETLRTLRTKYESECQLREKDIAEHNAEIDALIAGLGYGAVDAVQEYVGIVLANSVYPPSFEVEHEARFDPATSELALTAIVPAPESIRTVKSYRYVRASDEIAETQSSKKDVNDRYASAIHQVALRSLHEIFEADRRGIIQAISLQVGPRTKDPATGRQMFLPLVAVTSARETFMDFDLGGVVPSATLQHLGAAVSKNPFSLVTIDPAGVRRS</sequence>
<proteinExistence type="predicted"/>
<dbReference type="STRING" id="123320.SAMN06309945_2723"/>
<feature type="region of interest" description="Disordered" evidence="2">
    <location>
        <begin position="116"/>
        <end position="142"/>
    </location>
</feature>
<feature type="compositionally biased region" description="Basic and acidic residues" evidence="2">
    <location>
        <begin position="116"/>
        <end position="125"/>
    </location>
</feature>
<accession>A0A1T5KZ10</accession>
<keyword evidence="4" id="KW-1185">Reference proteome</keyword>
<dbReference type="RefSeq" id="WP_200811561.1">
    <property type="nucleotide sequence ID" value="NZ_FUZP01000003.1"/>
</dbReference>
<evidence type="ECO:0000256" key="2">
    <source>
        <dbReference type="SAM" id="MobiDB-lite"/>
    </source>
</evidence>
<dbReference type="Proteomes" id="UP000190857">
    <property type="component" value="Unassembled WGS sequence"/>
</dbReference>
<dbReference type="AlphaFoldDB" id="A0A1T5KZ10"/>
<reference evidence="3 4" key="1">
    <citation type="submission" date="2017-02" db="EMBL/GenBank/DDBJ databases">
        <authorList>
            <person name="Peterson S.W."/>
        </authorList>
    </citation>
    <scope>NUCLEOTIDE SEQUENCE [LARGE SCALE GENOMIC DNA]</scope>
    <source>
        <strain evidence="3 4">VKM Ac-2059</strain>
    </source>
</reference>
<evidence type="ECO:0000256" key="1">
    <source>
        <dbReference type="SAM" id="Coils"/>
    </source>
</evidence>
<evidence type="ECO:0000313" key="4">
    <source>
        <dbReference type="Proteomes" id="UP000190857"/>
    </source>
</evidence>
<organism evidence="3 4">
    <name type="scientific">Okibacterium fritillariae</name>
    <dbReference type="NCBI Taxonomy" id="123320"/>
    <lineage>
        <taxon>Bacteria</taxon>
        <taxon>Bacillati</taxon>
        <taxon>Actinomycetota</taxon>
        <taxon>Actinomycetes</taxon>
        <taxon>Micrococcales</taxon>
        <taxon>Microbacteriaceae</taxon>
        <taxon>Okibacterium</taxon>
    </lineage>
</organism>